<organism evidence="3 4">
    <name type="scientific">Glarea lozoyensis (strain ATCC 20868 / MF5171)</name>
    <dbReference type="NCBI Taxonomy" id="1116229"/>
    <lineage>
        <taxon>Eukaryota</taxon>
        <taxon>Fungi</taxon>
        <taxon>Dikarya</taxon>
        <taxon>Ascomycota</taxon>
        <taxon>Pezizomycotina</taxon>
        <taxon>Leotiomycetes</taxon>
        <taxon>Helotiales</taxon>
        <taxon>Helotiaceae</taxon>
        <taxon>Glarea</taxon>
    </lineage>
</organism>
<dbReference type="InterPro" id="IPR002364">
    <property type="entry name" value="Quin_OxRdtase/zeta-crystal_CS"/>
</dbReference>
<dbReference type="GO" id="GO:0008270">
    <property type="term" value="F:zinc ion binding"/>
    <property type="evidence" value="ECO:0007669"/>
    <property type="project" value="InterPro"/>
</dbReference>
<dbReference type="OMA" id="PRPYKQI"/>
<dbReference type="GO" id="GO:0016491">
    <property type="term" value="F:oxidoreductase activity"/>
    <property type="evidence" value="ECO:0007669"/>
    <property type="project" value="UniProtKB-KW"/>
</dbReference>
<dbReference type="CDD" id="cd08267">
    <property type="entry name" value="MDR1"/>
    <property type="match status" value="1"/>
</dbReference>
<dbReference type="InterPro" id="IPR013154">
    <property type="entry name" value="ADH-like_N"/>
</dbReference>
<dbReference type="PANTHER" id="PTHR11695:SF294">
    <property type="entry name" value="RETICULON-4-INTERACTING PROTEIN 1, MITOCHONDRIAL"/>
    <property type="match status" value="1"/>
</dbReference>
<dbReference type="PANTHER" id="PTHR11695">
    <property type="entry name" value="ALCOHOL DEHYDROGENASE RELATED"/>
    <property type="match status" value="1"/>
</dbReference>
<dbReference type="PROSITE" id="PS01162">
    <property type="entry name" value="QOR_ZETA_CRYSTAL"/>
    <property type="match status" value="1"/>
</dbReference>
<dbReference type="STRING" id="1116229.S3CKW3"/>
<dbReference type="EMBL" id="KE145371">
    <property type="protein sequence ID" value="EPE25829.1"/>
    <property type="molecule type" value="Genomic_DNA"/>
</dbReference>
<reference evidence="3 4" key="1">
    <citation type="journal article" date="2013" name="BMC Genomics">
        <title>Genomics-driven discovery of the pneumocandin biosynthetic gene cluster in the fungus Glarea lozoyensis.</title>
        <authorList>
            <person name="Chen L."/>
            <person name="Yue Q."/>
            <person name="Zhang X."/>
            <person name="Xiang M."/>
            <person name="Wang C."/>
            <person name="Li S."/>
            <person name="Che Y."/>
            <person name="Ortiz-Lopez F.J."/>
            <person name="Bills G.F."/>
            <person name="Liu X."/>
            <person name="An Z."/>
        </authorList>
    </citation>
    <scope>NUCLEOTIDE SEQUENCE [LARGE SCALE GENOMIC DNA]</scope>
    <source>
        <strain evidence="4">ATCC 20868 / MF5171</strain>
    </source>
</reference>
<proteinExistence type="predicted"/>
<dbReference type="InterPro" id="IPR011032">
    <property type="entry name" value="GroES-like_sf"/>
</dbReference>
<dbReference type="eggNOG" id="KOG1198">
    <property type="taxonomic scope" value="Eukaryota"/>
</dbReference>
<dbReference type="GeneID" id="19460799"/>
<dbReference type="InterPro" id="IPR036291">
    <property type="entry name" value="NAD(P)-bd_dom_sf"/>
</dbReference>
<keyword evidence="1" id="KW-0560">Oxidoreductase</keyword>
<dbReference type="SUPFAM" id="SSF50129">
    <property type="entry name" value="GroES-like"/>
    <property type="match status" value="1"/>
</dbReference>
<dbReference type="Proteomes" id="UP000016922">
    <property type="component" value="Unassembled WGS sequence"/>
</dbReference>
<accession>S3CKW3</accession>
<dbReference type="Gene3D" id="3.40.50.720">
    <property type="entry name" value="NAD(P)-binding Rossmann-like Domain"/>
    <property type="match status" value="1"/>
</dbReference>
<dbReference type="HOGENOM" id="CLU_026673_3_3_1"/>
<feature type="domain" description="Enoyl reductase (ER)" evidence="2">
    <location>
        <begin position="28"/>
        <end position="362"/>
    </location>
</feature>
<dbReference type="SMART" id="SM00829">
    <property type="entry name" value="PKS_ER"/>
    <property type="match status" value="1"/>
</dbReference>
<evidence type="ECO:0000313" key="3">
    <source>
        <dbReference type="EMBL" id="EPE25829.1"/>
    </source>
</evidence>
<dbReference type="AlphaFoldDB" id="S3CKW3"/>
<evidence type="ECO:0000256" key="1">
    <source>
        <dbReference type="ARBA" id="ARBA00023002"/>
    </source>
</evidence>
<dbReference type="InterPro" id="IPR020843">
    <property type="entry name" value="ER"/>
</dbReference>
<protein>
    <submittedName>
        <fullName evidence="3">NAD(P)-binding Rossmann-fold containing protein</fullName>
    </submittedName>
</protein>
<name>S3CKW3_GLAL2</name>
<gene>
    <name evidence="3" type="ORF">GLAREA_01741</name>
</gene>
<dbReference type="Gene3D" id="3.90.180.10">
    <property type="entry name" value="Medium-chain alcohol dehydrogenases, catalytic domain"/>
    <property type="match status" value="1"/>
</dbReference>
<evidence type="ECO:0000259" key="2">
    <source>
        <dbReference type="SMART" id="SM00829"/>
    </source>
</evidence>
<dbReference type="GO" id="GO:0005739">
    <property type="term" value="C:mitochondrion"/>
    <property type="evidence" value="ECO:0007669"/>
    <property type="project" value="TreeGrafter"/>
</dbReference>
<dbReference type="Pfam" id="PF08240">
    <property type="entry name" value="ADH_N"/>
    <property type="match status" value="1"/>
</dbReference>
<dbReference type="InterPro" id="IPR050700">
    <property type="entry name" value="YIM1/Zinc_Alcohol_DH_Fams"/>
</dbReference>
<sequence length="367" mass="39432">MTPAASNVTETTSNLMQGWVQSRAGFPTDVLSLSLSLPIPNELGDEEVLVKISCASLNPGASIIMQLVPGLFRTRPSIPEMDFSGTVVRLGRAITKKKRGQIQMGTEVFGSVPVGAHVSKGKGSLAQYVVVSGEAIHLKPKTLPFDQVAGMPIAGCSALALLEAATLKRGDSVLVNGASGGIGSLFVQIAKEAVGESGKVVAVCSGANVEMVRDLGADEVIDYQEFVPVHEHLAIVFYAQRFDTVVDCFGSQQLFLYCERFLRPGMPYVSVGPSVPSYNTINMIYSIGQMIKNLFQPPALGGVNRPYRQVTGISNQKGLQRLAQMATDGLLRVPLDSSWELKDVLKGYERLLSHRAKGKIVIQMPVK</sequence>
<dbReference type="RefSeq" id="XP_008087148.1">
    <property type="nucleotide sequence ID" value="XM_008088957.1"/>
</dbReference>
<dbReference type="Pfam" id="PF13602">
    <property type="entry name" value="ADH_zinc_N_2"/>
    <property type="match status" value="1"/>
</dbReference>
<dbReference type="KEGG" id="glz:GLAREA_01741"/>
<evidence type="ECO:0000313" key="4">
    <source>
        <dbReference type="Proteomes" id="UP000016922"/>
    </source>
</evidence>
<dbReference type="OrthoDB" id="3464454at2759"/>
<dbReference type="SUPFAM" id="SSF51735">
    <property type="entry name" value="NAD(P)-binding Rossmann-fold domains"/>
    <property type="match status" value="1"/>
</dbReference>
<keyword evidence="4" id="KW-1185">Reference proteome</keyword>